<reference evidence="3" key="1">
    <citation type="submission" date="2022-05" db="EMBL/GenBank/DDBJ databases">
        <authorList>
            <person name="Oliphant S.A."/>
            <person name="Watson-Haigh N.S."/>
            <person name="Sumby K.M."/>
            <person name="Gardner J.M."/>
            <person name="Jiranek V."/>
        </authorList>
    </citation>
    <scope>NUCLEOTIDE SEQUENCE</scope>
    <source>
        <strain evidence="3">KI3_B9</strain>
    </source>
</reference>
<feature type="region of interest" description="Disordered" evidence="1">
    <location>
        <begin position="68"/>
        <end position="97"/>
    </location>
</feature>
<proteinExistence type="predicted"/>
<evidence type="ECO:0000256" key="1">
    <source>
        <dbReference type="SAM" id="MobiDB-lite"/>
    </source>
</evidence>
<evidence type="ECO:0000313" key="4">
    <source>
        <dbReference type="Proteomes" id="UP001056093"/>
    </source>
</evidence>
<keyword evidence="2" id="KW-0472">Membrane</keyword>
<dbReference type="Proteomes" id="UP001056093">
    <property type="component" value="Chromosome"/>
</dbReference>
<evidence type="ECO:0000256" key="2">
    <source>
        <dbReference type="SAM" id="Phobius"/>
    </source>
</evidence>
<dbReference type="EMBL" id="CP097122">
    <property type="protein sequence ID" value="USS92558.1"/>
    <property type="molecule type" value="Genomic_DNA"/>
</dbReference>
<evidence type="ECO:0000313" key="3">
    <source>
        <dbReference type="EMBL" id="USS92558.1"/>
    </source>
</evidence>
<dbReference type="PANTHER" id="PTHR40038">
    <property type="entry name" value="MEMBRANE-ASSOCIATED PROTEIN TCAA"/>
    <property type="match status" value="1"/>
</dbReference>
<accession>A0ABY5C313</accession>
<keyword evidence="4" id="KW-1185">Reference proteome</keyword>
<protein>
    <submittedName>
        <fullName evidence="3">Uncharacterized protein</fullName>
    </submittedName>
</protein>
<keyword evidence="2" id="KW-1133">Transmembrane helix</keyword>
<keyword evidence="2" id="KW-0812">Transmembrane</keyword>
<feature type="compositionally biased region" description="Polar residues" evidence="1">
    <location>
        <begin position="73"/>
        <end position="87"/>
    </location>
</feature>
<name>A0ABY5C313_9LACO</name>
<sequence>MTQQEWLAAFKKENGREPSLDEFKAAKANGFALTTDQQERSERERLQAWVADFENKYGRKPSIDEVKKRQYAAPTSTAKSVTATNGEAPTAPHRQSRAVSKKHGFRLPIIIIVLALLAGYFYGQHYYSYDSSMNRAVKVLNSHNADQYSQNLTWSDTDKHLSKSEVVPLVKYMKTGMTKTRVESLLKNDSFNVNLKKTGNQFFIFPKYQMVVTPIDLQVYTNHSDLKVTANDQVIVDDSDEDEVATVKHQAPGNYDMVAQGESDGDSFKGTMTATVLNKAAAEIDLHAYKSSSSSSSKSKLTKTGADALLANLTSLLSQAGSSDSSFDTSDLTASDVFVNGSNNKAYSDFMEMIQNNKTTAKRTAESINFGSIDIQDVNATGKQTADVTFKIKEDFNYSADTDPDKHSSGTLSQVFLLKAHVKYDDDASKWLIDSIDSDQKKLSETDNVK</sequence>
<gene>
    <name evidence="3" type="ORF">M3M36_02820</name>
</gene>
<dbReference type="PANTHER" id="PTHR40038:SF1">
    <property type="entry name" value="MEMBRANE-ASSOCIATED PROTEIN TCAA"/>
    <property type="match status" value="1"/>
</dbReference>
<dbReference type="RefSeq" id="WP_252774330.1">
    <property type="nucleotide sequence ID" value="NZ_CP097122.1"/>
</dbReference>
<organism evidence="3 4">
    <name type="scientific">Fructobacillus americanaquae</name>
    <dbReference type="NCBI Taxonomy" id="2940302"/>
    <lineage>
        <taxon>Bacteria</taxon>
        <taxon>Bacillati</taxon>
        <taxon>Bacillota</taxon>
        <taxon>Bacilli</taxon>
        <taxon>Lactobacillales</taxon>
        <taxon>Lactobacillaceae</taxon>
        <taxon>Fructobacillus</taxon>
    </lineage>
</organism>
<feature type="transmembrane region" description="Helical" evidence="2">
    <location>
        <begin position="104"/>
        <end position="123"/>
    </location>
</feature>